<accession>A0A967AE00</accession>
<protein>
    <submittedName>
        <fullName evidence="2">Sel1 repeat family protein</fullName>
    </submittedName>
</protein>
<dbReference type="EMBL" id="JAANAS010000039">
    <property type="protein sequence ID" value="NGZ89533.1"/>
    <property type="molecule type" value="Genomic_DNA"/>
</dbReference>
<reference evidence="2" key="1">
    <citation type="submission" date="2020-03" db="EMBL/GenBank/DDBJ databases">
        <title>Psychroflexus Maritimus sp. nov., isolate from marine sediment.</title>
        <authorList>
            <person name="Zhong Y.-L."/>
        </authorList>
    </citation>
    <scope>NUCLEOTIDE SEQUENCE</scope>
    <source>
        <strain evidence="2">C1</strain>
    </source>
</reference>
<keyword evidence="3" id="KW-1185">Reference proteome</keyword>
<dbReference type="SUPFAM" id="SSF81901">
    <property type="entry name" value="HCP-like"/>
    <property type="match status" value="1"/>
</dbReference>
<organism evidence="2 3">
    <name type="scientific">Psychroflexus maritimus</name>
    <dbReference type="NCBI Taxonomy" id="2714865"/>
    <lineage>
        <taxon>Bacteria</taxon>
        <taxon>Pseudomonadati</taxon>
        <taxon>Bacteroidota</taxon>
        <taxon>Flavobacteriia</taxon>
        <taxon>Flavobacteriales</taxon>
        <taxon>Flavobacteriaceae</taxon>
        <taxon>Psychroflexus</taxon>
    </lineage>
</organism>
<dbReference type="Proteomes" id="UP000643701">
    <property type="component" value="Unassembled WGS sequence"/>
</dbReference>
<sequence>MRIGFNLLLLLLMFSFFWRCSVIMKPTEELNSKADAYISQGKVDLAIPLVKKSAKRGNAEAQYNLGYCYEKGVGVEINQDKAYKWYEKSAVQNYTDAEYALMMIYAEGRGVEKDEGRAFDFALRCARKNDPTCMFNVIGSYQEGIGVEADTIKMMDWAFKLAKLPNPKNLYQSGKITSSRLQIAHMYTNGNKLEKDNYKAYIWYLIYNENKRDIGVLQQEQIIERIKALEEKLSENQLQQAKNDAEALINRPLNNVRNLYHVEDHQF</sequence>
<dbReference type="Pfam" id="PF08238">
    <property type="entry name" value="Sel1"/>
    <property type="match status" value="4"/>
</dbReference>
<dbReference type="SMART" id="SM00671">
    <property type="entry name" value="SEL1"/>
    <property type="match status" value="3"/>
</dbReference>
<dbReference type="InterPro" id="IPR052945">
    <property type="entry name" value="Mitotic_Regulator"/>
</dbReference>
<dbReference type="Gene3D" id="1.25.40.10">
    <property type="entry name" value="Tetratricopeptide repeat domain"/>
    <property type="match status" value="2"/>
</dbReference>
<dbReference type="InterPro" id="IPR011990">
    <property type="entry name" value="TPR-like_helical_dom_sf"/>
</dbReference>
<dbReference type="RefSeq" id="WP_166399798.1">
    <property type="nucleotide sequence ID" value="NZ_JAANAS010000039.1"/>
</dbReference>
<evidence type="ECO:0000256" key="1">
    <source>
        <dbReference type="SAM" id="Coils"/>
    </source>
</evidence>
<dbReference type="AlphaFoldDB" id="A0A967AE00"/>
<feature type="coiled-coil region" evidence="1">
    <location>
        <begin position="219"/>
        <end position="251"/>
    </location>
</feature>
<proteinExistence type="predicted"/>
<name>A0A967AE00_9FLAO</name>
<dbReference type="PANTHER" id="PTHR43628">
    <property type="entry name" value="ACTIVATOR OF C KINASE PROTEIN 1-RELATED"/>
    <property type="match status" value="1"/>
</dbReference>
<evidence type="ECO:0000313" key="3">
    <source>
        <dbReference type="Proteomes" id="UP000643701"/>
    </source>
</evidence>
<evidence type="ECO:0000313" key="2">
    <source>
        <dbReference type="EMBL" id="NGZ89533.1"/>
    </source>
</evidence>
<dbReference type="InterPro" id="IPR006597">
    <property type="entry name" value="Sel1-like"/>
</dbReference>
<comment type="caution">
    <text evidence="2">The sequence shown here is derived from an EMBL/GenBank/DDBJ whole genome shotgun (WGS) entry which is preliminary data.</text>
</comment>
<dbReference type="PANTHER" id="PTHR43628:SF1">
    <property type="entry name" value="CHITIN SYNTHASE REGULATORY FACTOR 2-RELATED"/>
    <property type="match status" value="1"/>
</dbReference>
<keyword evidence="1" id="KW-0175">Coiled coil</keyword>
<gene>
    <name evidence="2" type="ORF">G7034_04615</name>
</gene>